<keyword evidence="3 8" id="KW-0808">Transferase</keyword>
<dbReference type="GO" id="GO:0005886">
    <property type="term" value="C:plasma membrane"/>
    <property type="evidence" value="ECO:0007669"/>
    <property type="project" value="InterPro"/>
</dbReference>
<accession>A0A377CXR9</accession>
<gene>
    <name evidence="8" type="primary">lgt_2</name>
    <name evidence="8" type="ORF">NCTC9962_05571</name>
</gene>
<keyword evidence="6 7" id="KW-0472">Membrane</keyword>
<keyword evidence="8" id="KW-0449">Lipoprotein</keyword>
<evidence type="ECO:0000256" key="3">
    <source>
        <dbReference type="ARBA" id="ARBA00022679"/>
    </source>
</evidence>
<keyword evidence="2" id="KW-1003">Cell membrane</keyword>
<sequence>MTSSYLHFPEFDPVIFSIGPVALHWYGLMYLVGFIFAMWLATRRANRPGSGWTKNEVETYSMRASSASSSGDVLVMFCSTISRSLWPIRCICSVSGTAACLSTAA</sequence>
<dbReference type="EC" id="2.4.99.-" evidence="8"/>
<dbReference type="PANTHER" id="PTHR30589">
    <property type="entry name" value="PROLIPOPROTEIN DIACYLGLYCERYL TRANSFERASE"/>
    <property type="match status" value="1"/>
</dbReference>
<feature type="transmembrane region" description="Helical" evidence="7">
    <location>
        <begin position="23"/>
        <end position="41"/>
    </location>
</feature>
<evidence type="ECO:0000256" key="2">
    <source>
        <dbReference type="ARBA" id="ARBA00022475"/>
    </source>
</evidence>
<protein>
    <submittedName>
        <fullName evidence="8">Prolipoprotein diacylglyceryl transferase</fullName>
        <ecNumber evidence="8">2.4.99.-</ecNumber>
    </submittedName>
</protein>
<evidence type="ECO:0000256" key="6">
    <source>
        <dbReference type="ARBA" id="ARBA00023136"/>
    </source>
</evidence>
<evidence type="ECO:0000313" key="9">
    <source>
        <dbReference type="Proteomes" id="UP000254052"/>
    </source>
</evidence>
<keyword evidence="5 7" id="KW-1133">Transmembrane helix</keyword>
<dbReference type="Pfam" id="PF01790">
    <property type="entry name" value="LGT"/>
    <property type="match status" value="1"/>
</dbReference>
<evidence type="ECO:0000256" key="4">
    <source>
        <dbReference type="ARBA" id="ARBA00022692"/>
    </source>
</evidence>
<organism evidence="8 9">
    <name type="scientific">Escherichia coli</name>
    <dbReference type="NCBI Taxonomy" id="562"/>
    <lineage>
        <taxon>Bacteria</taxon>
        <taxon>Pseudomonadati</taxon>
        <taxon>Pseudomonadota</taxon>
        <taxon>Gammaproteobacteria</taxon>
        <taxon>Enterobacterales</taxon>
        <taxon>Enterobacteriaceae</taxon>
        <taxon>Escherichia</taxon>
    </lineage>
</organism>
<dbReference type="EMBL" id="UGED01000011">
    <property type="protein sequence ID" value="STM07944.1"/>
    <property type="molecule type" value="Genomic_DNA"/>
</dbReference>
<dbReference type="PANTHER" id="PTHR30589:SF0">
    <property type="entry name" value="PHOSPHATIDYLGLYCEROL--PROLIPOPROTEIN DIACYLGLYCERYL TRANSFERASE"/>
    <property type="match status" value="1"/>
</dbReference>
<evidence type="ECO:0000313" key="8">
    <source>
        <dbReference type="EMBL" id="STM07944.1"/>
    </source>
</evidence>
<evidence type="ECO:0000256" key="1">
    <source>
        <dbReference type="ARBA" id="ARBA00007150"/>
    </source>
</evidence>
<reference evidence="8 9" key="1">
    <citation type="submission" date="2018-06" db="EMBL/GenBank/DDBJ databases">
        <authorList>
            <consortium name="Pathogen Informatics"/>
            <person name="Doyle S."/>
        </authorList>
    </citation>
    <scope>NUCLEOTIDE SEQUENCE [LARGE SCALE GENOMIC DNA]</scope>
    <source>
        <strain evidence="8 9">NCTC9962</strain>
    </source>
</reference>
<dbReference type="Proteomes" id="UP000254052">
    <property type="component" value="Unassembled WGS sequence"/>
</dbReference>
<evidence type="ECO:0000256" key="7">
    <source>
        <dbReference type="SAM" id="Phobius"/>
    </source>
</evidence>
<dbReference type="GO" id="GO:0008961">
    <property type="term" value="F:phosphatidylglycerol-prolipoprotein diacylglyceryl transferase activity"/>
    <property type="evidence" value="ECO:0007669"/>
    <property type="project" value="InterPro"/>
</dbReference>
<dbReference type="AlphaFoldDB" id="A0A377CXR9"/>
<dbReference type="InterPro" id="IPR001640">
    <property type="entry name" value="Lgt"/>
</dbReference>
<keyword evidence="8" id="KW-0328">Glycosyltransferase</keyword>
<name>A0A377CXR9_ECOLX</name>
<proteinExistence type="inferred from homology"/>
<keyword evidence="4 7" id="KW-0812">Transmembrane</keyword>
<dbReference type="GO" id="GO:0042158">
    <property type="term" value="P:lipoprotein biosynthetic process"/>
    <property type="evidence" value="ECO:0007669"/>
    <property type="project" value="InterPro"/>
</dbReference>
<evidence type="ECO:0000256" key="5">
    <source>
        <dbReference type="ARBA" id="ARBA00022989"/>
    </source>
</evidence>
<comment type="similarity">
    <text evidence="1">Belongs to the Lgt family.</text>
</comment>